<dbReference type="AlphaFoldDB" id="A0A7J0CUD9"/>
<organism evidence="1 2">
    <name type="scientific">Streptomyces microflavus</name>
    <name type="common">Streptomyces lipmanii</name>
    <dbReference type="NCBI Taxonomy" id="1919"/>
    <lineage>
        <taxon>Bacteria</taxon>
        <taxon>Bacillati</taxon>
        <taxon>Actinomycetota</taxon>
        <taxon>Actinomycetes</taxon>
        <taxon>Kitasatosporales</taxon>
        <taxon>Streptomycetaceae</taxon>
        <taxon>Streptomyces</taxon>
    </lineage>
</organism>
<evidence type="ECO:0000313" key="1">
    <source>
        <dbReference type="EMBL" id="GFN06131.1"/>
    </source>
</evidence>
<protein>
    <submittedName>
        <fullName evidence="1">Uncharacterized protein</fullName>
    </submittedName>
</protein>
<name>A0A7J0CUD9_STRMI</name>
<comment type="caution">
    <text evidence="1">The sequence shown here is derived from an EMBL/GenBank/DDBJ whole genome shotgun (WGS) entry which is preliminary data.</text>
</comment>
<dbReference type="Proteomes" id="UP000498740">
    <property type="component" value="Unassembled WGS sequence"/>
</dbReference>
<accession>A0A7J0CUD9</accession>
<dbReference type="EMBL" id="BLWD01000001">
    <property type="protein sequence ID" value="GFN06131.1"/>
    <property type="molecule type" value="Genomic_DNA"/>
</dbReference>
<gene>
    <name evidence="1" type="ORF">Smic_46870</name>
</gene>
<reference evidence="1 2" key="1">
    <citation type="submission" date="2020-05" db="EMBL/GenBank/DDBJ databases">
        <title>Whole genome shotgun sequence of Streptomyces microflavus NBRC 13062.</title>
        <authorList>
            <person name="Komaki H."/>
            <person name="Tamura T."/>
        </authorList>
    </citation>
    <scope>NUCLEOTIDE SEQUENCE [LARGE SCALE GENOMIC DNA]</scope>
    <source>
        <strain evidence="1 2">NBRC 13062</strain>
    </source>
</reference>
<evidence type="ECO:0000313" key="2">
    <source>
        <dbReference type="Proteomes" id="UP000498740"/>
    </source>
</evidence>
<sequence>MLLILLVRIGVLRLLRLLVPARAPLPVRLLPLPLAVLLILPLPLSGRQRLGVRRLGVLRVPVRPRRLGARLRRGVGLRPPGLAPRLPARGHGPALVVLAAGGRPRDPGGTAVGGQHDTFVRGSSSGELLLAALSALRHRDSYV</sequence>
<proteinExistence type="predicted"/>